<organism evidence="2 3">
    <name type="scientific">Leptothoe spongobia TAU-MAC 1115</name>
    <dbReference type="NCBI Taxonomy" id="1967444"/>
    <lineage>
        <taxon>Bacteria</taxon>
        <taxon>Bacillati</taxon>
        <taxon>Cyanobacteriota</taxon>
        <taxon>Cyanophyceae</taxon>
        <taxon>Nodosilineales</taxon>
        <taxon>Cymatolegaceae</taxon>
        <taxon>Leptothoe</taxon>
        <taxon>Leptothoe spongobia</taxon>
    </lineage>
</organism>
<dbReference type="Proteomes" id="UP000717364">
    <property type="component" value="Unassembled WGS sequence"/>
</dbReference>
<dbReference type="PROSITE" id="PS51257">
    <property type="entry name" value="PROKAR_LIPOPROTEIN"/>
    <property type="match status" value="1"/>
</dbReference>
<sequence length="290" mass="30228">MQRLLLVLLITTGAISLSGCGFFSRDDVDDLVDDVTIENPSPEQTGQTAETADGNLPNLPNGEISTTAVEGLKNSPTVIARDLIQSTDPNERAIGVERTRSDPFAGLTIPLVPPQPIEVPGTTNNASGNNASGQASASGQAAATGRVAAQGNSTPTSSEAQTRPSVAEAPEIESNRPEIAALPEIPKPTTAQAVRVSGVIQIGGQPYAIVKAPNEVERYVRPGDRIANDSVLVKRIDTRAIEPRVILVENGIEVERLVRSTEEAPAEEAAPATEAVSTISTLPALPNPGI</sequence>
<dbReference type="AlphaFoldDB" id="A0A947DAD4"/>
<dbReference type="EMBL" id="JADOES010000001">
    <property type="protein sequence ID" value="MBT9313837.1"/>
    <property type="molecule type" value="Genomic_DNA"/>
</dbReference>
<proteinExistence type="predicted"/>
<accession>A0A947DAD4</accession>
<feature type="compositionally biased region" description="Polar residues" evidence="1">
    <location>
        <begin position="150"/>
        <end position="164"/>
    </location>
</feature>
<dbReference type="RefSeq" id="WP_215606909.1">
    <property type="nucleotide sequence ID" value="NZ_JADOES010000001.1"/>
</dbReference>
<evidence type="ECO:0000256" key="1">
    <source>
        <dbReference type="SAM" id="MobiDB-lite"/>
    </source>
</evidence>
<comment type="caution">
    <text evidence="2">The sequence shown here is derived from an EMBL/GenBank/DDBJ whole genome shotgun (WGS) entry which is preliminary data.</text>
</comment>
<protein>
    <submittedName>
        <fullName evidence="2">Uncharacterized protein</fullName>
    </submittedName>
</protein>
<reference evidence="2" key="2">
    <citation type="journal article" date="2021" name="Mar. Drugs">
        <title>Genome Reduction and Secondary Metabolism of the Marine Sponge-Associated Cyanobacterium Leptothoe.</title>
        <authorList>
            <person name="Konstantinou D."/>
            <person name="Popin R.V."/>
            <person name="Fewer D.P."/>
            <person name="Sivonen K."/>
            <person name="Gkelis S."/>
        </authorList>
    </citation>
    <scope>NUCLEOTIDE SEQUENCE</scope>
    <source>
        <strain evidence="2">TAU-MAC 1115</strain>
    </source>
</reference>
<evidence type="ECO:0000313" key="3">
    <source>
        <dbReference type="Proteomes" id="UP000717364"/>
    </source>
</evidence>
<gene>
    <name evidence="2" type="ORF">IXB50_00155</name>
</gene>
<evidence type="ECO:0000313" key="2">
    <source>
        <dbReference type="EMBL" id="MBT9313837.1"/>
    </source>
</evidence>
<keyword evidence="3" id="KW-1185">Reference proteome</keyword>
<name>A0A947DAD4_9CYAN</name>
<feature type="region of interest" description="Disordered" evidence="1">
    <location>
        <begin position="117"/>
        <end position="186"/>
    </location>
</feature>
<feature type="compositionally biased region" description="Low complexity" evidence="1">
    <location>
        <begin position="121"/>
        <end position="145"/>
    </location>
</feature>
<reference evidence="2" key="1">
    <citation type="submission" date="2020-11" db="EMBL/GenBank/DDBJ databases">
        <authorList>
            <person name="Konstantinou D."/>
            <person name="Gkelis S."/>
            <person name="Popin R."/>
            <person name="Fewer D."/>
            <person name="Sivonen K."/>
        </authorList>
    </citation>
    <scope>NUCLEOTIDE SEQUENCE</scope>
    <source>
        <strain evidence="2">TAU-MAC 1115</strain>
    </source>
</reference>